<reference evidence="8" key="1">
    <citation type="submission" date="2018-02" db="EMBL/GenBank/DDBJ databases">
        <title>Genome sequencing of Solimonas sp. HR-BB.</title>
        <authorList>
            <person name="Lee Y."/>
            <person name="Jeon C.O."/>
        </authorList>
    </citation>
    <scope>NUCLEOTIDE SEQUENCE [LARGE SCALE GENOMIC DNA]</scope>
    <source>
        <strain evidence="8">HR-E</strain>
    </source>
</reference>
<sequence>MDYPVLIVAVVLALACGFLLAHARLSPRLRQAEADLAGSEARLRAESQAELARLQERLQAAGDEAGRQTQRLVAQESELAALRAGVGQAREQVAGLTRDLAAERQQSAERLETERRQGAEKLAVLNDARAQLTHQFQALAQEILEEKSKRFSEQNQSALGQLLEPLKTRLQEFQGKVETAYVSESKDRSALAEQVRQLMGLNQQLNQRATDLTRALTSQNKAQGNWGELVLERVLEASGLRKGVEYDVQESHTREDGSRAQPDVVVHLPEGRQLVIDSKVSLTAYLDYVNDEDDSAREAAVKRHLDSVRAHIRGLSEKRYQDIYGLKSLDFVIMFIPVEPAFMLATSQDGQLWQDAWQRNVLLVSPGTLLFVVRTVAHLWRQEQQTRNAQDIAKRGAELYDKFVGFVDSVETVGSRLQQAQKAYDDAHKRLSSGRGSLVRQAEMLRELGVKPGKRLSEAVLDRAFDELPDAAGEAAAAPSPDGGGDGVSSAALPSASAGDAS</sequence>
<feature type="coiled-coil region" evidence="5">
    <location>
        <begin position="188"/>
        <end position="222"/>
    </location>
</feature>
<name>A0A2P6ARU7_9GAMM</name>
<evidence type="ECO:0000256" key="1">
    <source>
        <dbReference type="ARBA" id="ARBA00003416"/>
    </source>
</evidence>
<dbReference type="PANTHER" id="PTHR30563">
    <property type="entry name" value="DNA RECOMBINATION PROTEIN RMUC"/>
    <property type="match status" value="1"/>
</dbReference>
<comment type="caution">
    <text evidence="7">The sequence shown here is derived from an EMBL/GenBank/DDBJ whole genome shotgun (WGS) entry which is preliminary data.</text>
</comment>
<protein>
    <submittedName>
        <fullName evidence="7">DNA recombination protein RmuC</fullName>
    </submittedName>
</protein>
<organism evidence="7 8">
    <name type="scientific">Amnimonas aquatica</name>
    <dbReference type="NCBI Taxonomy" id="2094561"/>
    <lineage>
        <taxon>Bacteria</taxon>
        <taxon>Pseudomonadati</taxon>
        <taxon>Pseudomonadota</taxon>
        <taxon>Gammaproteobacteria</taxon>
        <taxon>Moraxellales</taxon>
        <taxon>Moraxellaceae</taxon>
        <taxon>Amnimonas</taxon>
    </lineage>
</organism>
<keyword evidence="8" id="KW-1185">Reference proteome</keyword>
<evidence type="ECO:0000313" key="7">
    <source>
        <dbReference type="EMBL" id="PQA38505.1"/>
    </source>
</evidence>
<evidence type="ECO:0000256" key="2">
    <source>
        <dbReference type="ARBA" id="ARBA00009840"/>
    </source>
</evidence>
<feature type="region of interest" description="Disordered" evidence="6">
    <location>
        <begin position="471"/>
        <end position="502"/>
    </location>
</feature>
<gene>
    <name evidence="7" type="ORF">C5O18_07115</name>
</gene>
<proteinExistence type="inferred from homology"/>
<comment type="function">
    <text evidence="1">Involved in DNA recombination.</text>
</comment>
<dbReference type="Proteomes" id="UP000243900">
    <property type="component" value="Unassembled WGS sequence"/>
</dbReference>
<evidence type="ECO:0000256" key="5">
    <source>
        <dbReference type="SAM" id="Coils"/>
    </source>
</evidence>
<keyword evidence="4" id="KW-0233">DNA recombination</keyword>
<evidence type="ECO:0000256" key="6">
    <source>
        <dbReference type="SAM" id="MobiDB-lite"/>
    </source>
</evidence>
<dbReference type="AlphaFoldDB" id="A0A2P6ARU7"/>
<dbReference type="InterPro" id="IPR003798">
    <property type="entry name" value="DNA_recombination_RmuC"/>
</dbReference>
<dbReference type="OrthoDB" id="9765111at2"/>
<comment type="similarity">
    <text evidence="2">Belongs to the RmuC family.</text>
</comment>
<keyword evidence="3 5" id="KW-0175">Coiled coil</keyword>
<feature type="compositionally biased region" description="Low complexity" evidence="6">
    <location>
        <begin position="471"/>
        <end position="481"/>
    </location>
</feature>
<evidence type="ECO:0000256" key="3">
    <source>
        <dbReference type="ARBA" id="ARBA00023054"/>
    </source>
</evidence>
<dbReference type="GO" id="GO:0006310">
    <property type="term" value="P:DNA recombination"/>
    <property type="evidence" value="ECO:0007669"/>
    <property type="project" value="UniProtKB-KW"/>
</dbReference>
<evidence type="ECO:0000256" key="4">
    <source>
        <dbReference type="ARBA" id="ARBA00023172"/>
    </source>
</evidence>
<dbReference type="PANTHER" id="PTHR30563:SF0">
    <property type="entry name" value="DNA RECOMBINATION PROTEIN RMUC"/>
    <property type="match status" value="1"/>
</dbReference>
<dbReference type="EMBL" id="PTQZ01000166">
    <property type="protein sequence ID" value="PQA38505.1"/>
    <property type="molecule type" value="Genomic_DNA"/>
</dbReference>
<feature type="coiled-coil region" evidence="5">
    <location>
        <begin position="29"/>
        <end position="142"/>
    </location>
</feature>
<evidence type="ECO:0000313" key="8">
    <source>
        <dbReference type="Proteomes" id="UP000243900"/>
    </source>
</evidence>
<accession>A0A2P6ARU7</accession>
<dbReference type="Pfam" id="PF02646">
    <property type="entry name" value="RmuC"/>
    <property type="match status" value="1"/>
</dbReference>